<dbReference type="KEGG" id="mtw:CQW49_04280"/>
<name>A0A2D2CWZ2_METT3</name>
<accession>A0A2D2CWZ2</accession>
<proteinExistence type="predicted"/>
<dbReference type="Proteomes" id="UP000230709">
    <property type="component" value="Chromosome"/>
</dbReference>
<evidence type="ECO:0000256" key="1">
    <source>
        <dbReference type="SAM" id="SignalP"/>
    </source>
</evidence>
<dbReference type="EMBL" id="CP023737">
    <property type="protein sequence ID" value="ATQ67196.1"/>
    <property type="molecule type" value="Genomic_DNA"/>
</dbReference>
<dbReference type="RefSeq" id="WP_003613121.1">
    <property type="nucleotide sequence ID" value="NZ_ADVE02000001.1"/>
</dbReference>
<reference evidence="3" key="1">
    <citation type="submission" date="2017-10" db="EMBL/GenBank/DDBJ databases">
        <title>Completed PacBio SMRT sequence of Methylosinus trichosporium OB3b reveals presence of a third large plasmid.</title>
        <authorList>
            <person name="Charles T.C."/>
            <person name="Lynch M.D.J."/>
            <person name="Heil J.R."/>
            <person name="Cheng J."/>
        </authorList>
    </citation>
    <scope>NUCLEOTIDE SEQUENCE [LARGE SCALE GENOMIC DNA]</scope>
    <source>
        <strain evidence="3">OB3b</strain>
    </source>
</reference>
<keyword evidence="3" id="KW-1185">Reference proteome</keyword>
<evidence type="ECO:0000313" key="3">
    <source>
        <dbReference type="Proteomes" id="UP000230709"/>
    </source>
</evidence>
<evidence type="ECO:0008006" key="4">
    <source>
        <dbReference type="Google" id="ProtNLM"/>
    </source>
</evidence>
<keyword evidence="1" id="KW-0732">Signal</keyword>
<evidence type="ECO:0000313" key="2">
    <source>
        <dbReference type="EMBL" id="ATQ67196.1"/>
    </source>
</evidence>
<dbReference type="AlphaFoldDB" id="A0A2D2CWZ2"/>
<dbReference type="STRING" id="595536.GCA_000178815_04306"/>
<organism evidence="2 3">
    <name type="scientific">Methylosinus trichosporium (strain ATCC 35070 / NCIMB 11131 / UNIQEM 75 / OB3b)</name>
    <dbReference type="NCBI Taxonomy" id="595536"/>
    <lineage>
        <taxon>Bacteria</taxon>
        <taxon>Pseudomonadati</taxon>
        <taxon>Pseudomonadota</taxon>
        <taxon>Alphaproteobacteria</taxon>
        <taxon>Hyphomicrobiales</taxon>
        <taxon>Methylocystaceae</taxon>
        <taxon>Methylosinus</taxon>
    </lineage>
</organism>
<gene>
    <name evidence="2" type="ORF">CQW49_04280</name>
</gene>
<protein>
    <recommendedName>
        <fullName evidence="4">DUF839 domain-containing protein</fullName>
    </recommendedName>
</protein>
<feature type="chain" id="PRO_5013864296" description="DUF839 domain-containing protein" evidence="1">
    <location>
        <begin position="33"/>
        <end position="567"/>
    </location>
</feature>
<feature type="signal peptide" evidence="1">
    <location>
        <begin position="1"/>
        <end position="32"/>
    </location>
</feature>
<sequence length="567" mass="59678">MAVRFNFCRGSASRLALTISFHSMVMIGAAAAEDGKNAHLRPGNLMVSRTVYDNNPNNIRVGAPLPPNCAPANCVAATDDGTFPFVFNNVLSDDYFGVTSKIILDQLTPDGALVGSLEAPNSSQRGVSSVKDQIVASFSSRSELALNLSPDGERLTFMGYLAPVNAIDVSNSNTPSVVDPTNPVPNLYYRVVAALDKEGEFHFTKTNAYTGDNGRAAISYSRGNTTLLYAAGNAGNGSNPQPAGVVLGAGAQIMAAEKRALVAQQPGAPTPVASFNITELPANTKPDKVGKDDNFRGLAIFHNTLFFTKGSGSNGVNTVYFVDTTGTDANGRPLQCPTGVGLPNSSAGLPTAPLAYDEATLATDGLPNNMCILKGFNTTLAKTTTNVFPFGLWIADEKTIYVADEGDGSTKYDATSNLYTKAAAQTAAGLQKWVFDQTAGEFKLAYVLQAGLDLGVPYTVPGYPTGTNAKNKDLPWSPATDGLRNLTGRVNRDGTVTIWAVTSTVSGAGDQGAAPNRLVKIVDDLAATTLPAGEAFTTVKTARFAEVLRGVSFTPGTRTDHHHRDRF</sequence>